<name>D5L2F9_9VIRU</name>
<organism evidence="2">
    <name type="scientific">uncultured virus</name>
    <dbReference type="NCBI Taxonomy" id="340016"/>
    <lineage>
        <taxon>Viruses</taxon>
        <taxon>environmental samples</taxon>
    </lineage>
</organism>
<reference evidence="2" key="1">
    <citation type="journal article" date="2010" name="Environ. Microbiol.">
        <title>The metavirome of a hypersaline environment.</title>
        <authorList>
            <person name="Santos F."/>
            <person name="Yarza P."/>
            <person name="Parro V."/>
            <person name="Briones C."/>
            <person name="Anton J."/>
        </authorList>
    </citation>
    <scope>NUCLEOTIDE SEQUENCE</scope>
</reference>
<proteinExistence type="predicted"/>
<feature type="transmembrane region" description="Helical" evidence="1">
    <location>
        <begin position="51"/>
        <end position="84"/>
    </location>
</feature>
<keyword evidence="1" id="KW-0812">Transmembrane</keyword>
<evidence type="ECO:0000256" key="1">
    <source>
        <dbReference type="SAM" id="Phobius"/>
    </source>
</evidence>
<keyword evidence="1" id="KW-1133">Transmembrane helix</keyword>
<sequence>MVRMISAMQFLVAMTFFLALMITTVMPAIELIAQTVLPIMSSSGDGTAGSLAISGVIDTTITAVFVGMPLMLLGGIVLVVFIVGTGLRGTSR</sequence>
<dbReference type="EMBL" id="GU735211">
    <property type="protein sequence ID" value="ADE29218.1"/>
    <property type="molecule type" value="Genomic_DNA"/>
</dbReference>
<evidence type="ECO:0000313" key="2">
    <source>
        <dbReference type="EMBL" id="ADE29218.1"/>
    </source>
</evidence>
<keyword evidence="1" id="KW-0472">Membrane</keyword>
<accession>D5L2F9</accession>
<protein>
    <submittedName>
        <fullName evidence="2">Hypothetical membrane protein</fullName>
    </submittedName>
</protein>